<feature type="compositionally biased region" description="Polar residues" evidence="1">
    <location>
        <begin position="19"/>
        <end position="28"/>
    </location>
</feature>
<organism evidence="2 3">
    <name type="scientific">Orbilia javanica</name>
    <dbReference type="NCBI Taxonomy" id="47235"/>
    <lineage>
        <taxon>Eukaryota</taxon>
        <taxon>Fungi</taxon>
        <taxon>Dikarya</taxon>
        <taxon>Ascomycota</taxon>
        <taxon>Pezizomycotina</taxon>
        <taxon>Orbiliomycetes</taxon>
        <taxon>Orbiliales</taxon>
        <taxon>Orbiliaceae</taxon>
        <taxon>Orbilia</taxon>
    </lineage>
</organism>
<feature type="region of interest" description="Disordered" evidence="1">
    <location>
        <begin position="1"/>
        <end position="28"/>
    </location>
</feature>
<reference evidence="2 3" key="1">
    <citation type="submission" date="2019-10" db="EMBL/GenBank/DDBJ databases">
        <authorList>
            <person name="Palmer J.M."/>
        </authorList>
    </citation>
    <scope>NUCLEOTIDE SEQUENCE [LARGE SCALE GENOMIC DNA]</scope>
    <source>
        <strain evidence="2 3">TWF718</strain>
    </source>
</reference>
<dbReference type="Proteomes" id="UP001313282">
    <property type="component" value="Unassembled WGS sequence"/>
</dbReference>
<proteinExistence type="predicted"/>
<evidence type="ECO:0000313" key="3">
    <source>
        <dbReference type="Proteomes" id="UP001313282"/>
    </source>
</evidence>
<name>A0AAN8N432_9PEZI</name>
<sequence length="73" mass="7443">MSLGLEPSGAGHYIEVDNDPTTGTSEYDSLYGTDSASATTSLIDSVKGMKFACCGCIGVTISNVAEYGPPCSV</sequence>
<evidence type="ECO:0000256" key="1">
    <source>
        <dbReference type="SAM" id="MobiDB-lite"/>
    </source>
</evidence>
<comment type="caution">
    <text evidence="2">The sequence shown here is derived from an EMBL/GenBank/DDBJ whole genome shotgun (WGS) entry which is preliminary data.</text>
</comment>
<evidence type="ECO:0000313" key="2">
    <source>
        <dbReference type="EMBL" id="KAK6355826.1"/>
    </source>
</evidence>
<keyword evidence="3" id="KW-1185">Reference proteome</keyword>
<dbReference type="AlphaFoldDB" id="A0AAN8N432"/>
<protein>
    <submittedName>
        <fullName evidence="2">Uncharacterized protein</fullName>
    </submittedName>
</protein>
<dbReference type="EMBL" id="JAVHNR010000001">
    <property type="protein sequence ID" value="KAK6355826.1"/>
    <property type="molecule type" value="Genomic_DNA"/>
</dbReference>
<accession>A0AAN8N432</accession>
<gene>
    <name evidence="2" type="ORF">TWF718_000208</name>
</gene>